<reference evidence="5 6" key="1">
    <citation type="journal article" date="2014" name="Genome Announc.">
        <title>Draft Genome Sequences of Marine Flavobacterium Nonlabens Strains NR17, NR24, NR27, NR32, NR33, and Ara13.</title>
        <authorList>
            <person name="Nakanishi M."/>
            <person name="Meirelles P."/>
            <person name="Suzuki R."/>
            <person name="Takatani N."/>
            <person name="Mino S."/>
            <person name="Suda W."/>
            <person name="Oshima K."/>
            <person name="Hattori M."/>
            <person name="Ohkuma M."/>
            <person name="Hosokawa M."/>
            <person name="Miyashita K."/>
            <person name="Thompson F.L."/>
            <person name="Niwa A."/>
            <person name="Sawabe T."/>
            <person name="Sawabe T."/>
        </authorList>
    </citation>
    <scope>NUCLEOTIDE SEQUENCE [LARGE SCALE GENOMIC DNA]</scope>
    <source>
        <strain evidence="6">JCM19296</strain>
    </source>
</reference>
<gene>
    <name evidence="5" type="ORF">JCM19296_2322</name>
</gene>
<evidence type="ECO:0000259" key="4">
    <source>
        <dbReference type="Pfam" id="PF00535"/>
    </source>
</evidence>
<evidence type="ECO:0000313" key="6">
    <source>
        <dbReference type="Proteomes" id="UP000028980"/>
    </source>
</evidence>
<dbReference type="InterPro" id="IPR039528">
    <property type="entry name" value="DPM1-like"/>
</dbReference>
<keyword evidence="2 5" id="KW-0328">Glycosyltransferase</keyword>
<comment type="similarity">
    <text evidence="1">Belongs to the glycosyltransferase 2 family.</text>
</comment>
<dbReference type="InterPro" id="IPR029044">
    <property type="entry name" value="Nucleotide-diphossugar_trans"/>
</dbReference>
<evidence type="ECO:0000313" key="5">
    <source>
        <dbReference type="EMBL" id="GAK76722.1"/>
    </source>
</evidence>
<name>A0A081DCS6_NONUL</name>
<evidence type="ECO:0000256" key="1">
    <source>
        <dbReference type="ARBA" id="ARBA00006739"/>
    </source>
</evidence>
<feature type="domain" description="Glycosyltransferase 2-like" evidence="4">
    <location>
        <begin position="6"/>
        <end position="53"/>
    </location>
</feature>
<evidence type="ECO:0000256" key="3">
    <source>
        <dbReference type="ARBA" id="ARBA00022679"/>
    </source>
</evidence>
<dbReference type="GO" id="GO:0016020">
    <property type="term" value="C:membrane"/>
    <property type="evidence" value="ECO:0007669"/>
    <property type="project" value="GOC"/>
</dbReference>
<dbReference type="GO" id="GO:0009247">
    <property type="term" value="P:glycolipid biosynthetic process"/>
    <property type="evidence" value="ECO:0007669"/>
    <property type="project" value="TreeGrafter"/>
</dbReference>
<dbReference type="EMBL" id="BBLG01000005">
    <property type="protein sequence ID" value="GAK76722.1"/>
    <property type="molecule type" value="Genomic_DNA"/>
</dbReference>
<dbReference type="SUPFAM" id="SSF53448">
    <property type="entry name" value="Nucleotide-diphospho-sugar transferases"/>
    <property type="match status" value="1"/>
</dbReference>
<organism evidence="5 6">
    <name type="scientific">Nonlabens ulvanivorans</name>
    <name type="common">Persicivirga ulvanivorans</name>
    <dbReference type="NCBI Taxonomy" id="906888"/>
    <lineage>
        <taxon>Bacteria</taxon>
        <taxon>Pseudomonadati</taxon>
        <taxon>Bacteroidota</taxon>
        <taxon>Flavobacteriia</taxon>
        <taxon>Flavobacteriales</taxon>
        <taxon>Flavobacteriaceae</taxon>
        <taxon>Nonlabens</taxon>
    </lineage>
</organism>
<dbReference type="AlphaFoldDB" id="A0A081DCS6"/>
<accession>A0A081DCS6</accession>
<dbReference type="Proteomes" id="UP000028980">
    <property type="component" value="Unassembled WGS sequence"/>
</dbReference>
<dbReference type="InterPro" id="IPR001173">
    <property type="entry name" value="Glyco_trans_2-like"/>
</dbReference>
<dbReference type="GO" id="GO:0004582">
    <property type="term" value="F:dolichyl-phosphate beta-D-mannosyltransferase activity"/>
    <property type="evidence" value="ECO:0007669"/>
    <property type="project" value="InterPro"/>
</dbReference>
<dbReference type="Pfam" id="PF00535">
    <property type="entry name" value="Glycos_transf_2"/>
    <property type="match status" value="1"/>
</dbReference>
<sequence>MKKSIVIIPTYNEKENISMIIESVFSLYQDVHVLIVDDNSPDGTSAIVEDYQSGFLIDFF</sequence>
<dbReference type="PANTHER" id="PTHR43398">
    <property type="entry name" value="DOLICHOL-PHOSPHATE MANNOSYLTRANSFERASE SUBUNIT 1"/>
    <property type="match status" value="1"/>
</dbReference>
<dbReference type="PANTHER" id="PTHR43398:SF1">
    <property type="entry name" value="DOLICHOL-PHOSPHATE MANNOSYLTRANSFERASE SUBUNIT 1"/>
    <property type="match status" value="1"/>
</dbReference>
<comment type="caution">
    <text evidence="5">The sequence shown here is derived from an EMBL/GenBank/DDBJ whole genome shotgun (WGS) entry which is preliminary data.</text>
</comment>
<dbReference type="Gene3D" id="3.90.550.10">
    <property type="entry name" value="Spore Coat Polysaccharide Biosynthesis Protein SpsA, Chain A"/>
    <property type="match status" value="1"/>
</dbReference>
<keyword evidence="3 5" id="KW-0808">Transferase</keyword>
<protein>
    <submittedName>
        <fullName evidence="5">Dolichol-phosphate mannosyltransferase</fullName>
    </submittedName>
</protein>
<proteinExistence type="inferred from homology"/>
<evidence type="ECO:0000256" key="2">
    <source>
        <dbReference type="ARBA" id="ARBA00022676"/>
    </source>
</evidence>